<dbReference type="KEGG" id="amur:ADH66_11355"/>
<accession>A0A1Z2XS14</accession>
<dbReference type="EMBL" id="CP065321">
    <property type="protein sequence ID" value="QQR30473.1"/>
    <property type="molecule type" value="Genomic_DNA"/>
</dbReference>
<sequence length="209" mass="23278">MSENALIEPGFVGWPNAYPDPPYIDHPSPNAAARLGAGYAPSPEFRAEHFACSSCNTINMSGSRSTDRNRLHAITGDPTNGRLRDYDCHHIYDFNYDDKSPQCSAQFILRKSHIASYNHAGGVEQYREHFGHGYDNAIEEFNAALAVPDVFRAPAAPLSLKEVESFERDYRPLPGWLRDIYLGGPAIDPAYRFGDGRLEYVQALAPLIC</sequence>
<dbReference type="RefSeq" id="WP_066540767.1">
    <property type="nucleotide sequence ID" value="NZ_CAJTCQ010000009.1"/>
</dbReference>
<proteinExistence type="predicted"/>
<reference evidence="3" key="2">
    <citation type="submission" date="2017-05" db="EMBL/GenBank/DDBJ databases">
        <title>Improved OligoMM genomes.</title>
        <authorList>
            <person name="Garzetti D."/>
        </authorList>
    </citation>
    <scope>NUCLEOTIDE SEQUENCE [LARGE SCALE GENOMIC DNA]</scope>
    <source>
        <strain evidence="3">KB18</strain>
    </source>
</reference>
<evidence type="ECO:0000313" key="2">
    <source>
        <dbReference type="EMBL" id="QQR30473.1"/>
    </source>
</evidence>
<gene>
    <name evidence="1" type="ORF">ADH66_11355</name>
    <name evidence="2" type="ORF">I5Q82_01675</name>
</gene>
<keyword evidence="3" id="KW-1185">Reference proteome</keyword>
<dbReference type="Proteomes" id="UP000596035">
    <property type="component" value="Chromosome"/>
</dbReference>
<evidence type="ECO:0000313" key="4">
    <source>
        <dbReference type="Proteomes" id="UP000596035"/>
    </source>
</evidence>
<evidence type="ECO:0000313" key="1">
    <source>
        <dbReference type="EMBL" id="ASB41199.1"/>
    </source>
</evidence>
<name>A0A1Z2XS14_9FIRM</name>
<organism evidence="2 4">
    <name type="scientific">Acutalibacter muris</name>
    <dbReference type="NCBI Taxonomy" id="1796620"/>
    <lineage>
        <taxon>Bacteria</taxon>
        <taxon>Bacillati</taxon>
        <taxon>Bacillota</taxon>
        <taxon>Clostridia</taxon>
        <taxon>Eubacteriales</taxon>
        <taxon>Acutalibacteraceae</taxon>
        <taxon>Acutalibacter</taxon>
    </lineage>
</organism>
<evidence type="ECO:0000313" key="3">
    <source>
        <dbReference type="Proteomes" id="UP000196710"/>
    </source>
</evidence>
<protein>
    <submittedName>
        <fullName evidence="2">Uncharacterized protein</fullName>
    </submittedName>
</protein>
<dbReference type="Proteomes" id="UP000196710">
    <property type="component" value="Chromosome"/>
</dbReference>
<reference evidence="1" key="1">
    <citation type="journal article" date="2017" name="Genome Announc.">
        <title>High-Quality Whole-Genome Sequences of the Oligo-Mouse-Microbiota Bacterial Community.</title>
        <authorList>
            <person name="Garzetti D."/>
            <person name="Brugiroux S."/>
            <person name="Bunk B."/>
            <person name="Pukall R."/>
            <person name="McCoy K.D."/>
            <person name="Macpherson A.J."/>
            <person name="Stecher B."/>
        </authorList>
    </citation>
    <scope>NUCLEOTIDE SEQUENCE</scope>
    <source>
        <strain evidence="1">KB18</strain>
    </source>
</reference>
<dbReference type="EMBL" id="CP021422">
    <property type="protein sequence ID" value="ASB41199.1"/>
    <property type="molecule type" value="Genomic_DNA"/>
</dbReference>
<dbReference type="AlphaFoldDB" id="A0A1Z2XS14"/>
<reference evidence="2 4" key="3">
    <citation type="submission" date="2020-11" db="EMBL/GenBank/DDBJ databases">
        <title>Closed and high quality bacterial genomes of the OMM12 community.</title>
        <authorList>
            <person name="Marbouty M."/>
            <person name="Lamy-Besnier Q."/>
            <person name="Debarbieux L."/>
            <person name="Koszul R."/>
        </authorList>
    </citation>
    <scope>NUCLEOTIDE SEQUENCE [LARGE SCALE GENOMIC DNA]</scope>
    <source>
        <strain evidence="2 4">KB18</strain>
    </source>
</reference>